<dbReference type="RefSeq" id="WP_088860887.1">
    <property type="nucleotide sequence ID" value="NZ_CP022115.1"/>
</dbReference>
<dbReference type="EMBL" id="CP022115">
    <property type="protein sequence ID" value="ASJ24709.1"/>
    <property type="molecule type" value="Genomic_DNA"/>
</dbReference>
<sequence length="257" mass="28728">MRKFLTLSLLAASLAVPAFAAQGLQINGTFIPQARIDSAVKQMTAQGQPDSPQLRQAARDRVVLTELLRQEAMKKGLDKSPDYRNELENLQSALLANLYVRDFMKSHPVSEADVRAEYDRMKVQMARKEYRARHILVPSQEEAAKVLEQLKKGARFEDLARQYSIDTGSKANGGDLGFVDPAQLVPEFSGAMTKLAKGQITQTPVKSQFGWHIIQLTDTKEADFPALDTVRAQLEQQIQGQRFDAYIARLKAQAKVQ</sequence>
<evidence type="ECO:0000259" key="8">
    <source>
        <dbReference type="PROSITE" id="PS50198"/>
    </source>
</evidence>
<evidence type="ECO:0000256" key="2">
    <source>
        <dbReference type="ARBA" id="ARBA00007656"/>
    </source>
</evidence>
<comment type="catalytic activity">
    <reaction evidence="1">
        <text>[protein]-peptidylproline (omega=180) = [protein]-peptidylproline (omega=0)</text>
        <dbReference type="Rhea" id="RHEA:16237"/>
        <dbReference type="Rhea" id="RHEA-COMP:10747"/>
        <dbReference type="Rhea" id="RHEA-COMP:10748"/>
        <dbReference type="ChEBI" id="CHEBI:83833"/>
        <dbReference type="ChEBI" id="CHEBI:83834"/>
        <dbReference type="EC" id="5.2.1.8"/>
    </reaction>
</comment>
<dbReference type="PROSITE" id="PS50198">
    <property type="entry name" value="PPIC_PPIASE_2"/>
    <property type="match status" value="1"/>
</dbReference>
<gene>
    <name evidence="9" type="ORF">LHGZ1_1878</name>
</gene>
<dbReference type="InterPro" id="IPR023058">
    <property type="entry name" value="PPIase_PpiC_CS"/>
</dbReference>
<evidence type="ECO:0000256" key="1">
    <source>
        <dbReference type="ARBA" id="ARBA00000971"/>
    </source>
</evidence>
<dbReference type="PANTHER" id="PTHR47245">
    <property type="entry name" value="PEPTIDYLPROLYL ISOMERASE"/>
    <property type="match status" value="1"/>
</dbReference>
<dbReference type="AlphaFoldDB" id="A0A248LJM3"/>
<feature type="chain" id="PRO_5012874080" description="peptidylprolyl isomerase" evidence="7">
    <location>
        <begin position="21"/>
        <end position="257"/>
    </location>
</feature>
<accession>A0A248LJM3</accession>
<keyword evidence="5 6" id="KW-0413">Isomerase</keyword>
<keyword evidence="7" id="KW-0732">Signal</keyword>
<dbReference type="OrthoDB" id="14196at2"/>
<evidence type="ECO:0000256" key="7">
    <source>
        <dbReference type="SAM" id="SignalP"/>
    </source>
</evidence>
<dbReference type="Pfam" id="PF00639">
    <property type="entry name" value="Rotamase"/>
    <property type="match status" value="1"/>
</dbReference>
<dbReference type="InterPro" id="IPR050245">
    <property type="entry name" value="PrsA_foldase"/>
</dbReference>
<dbReference type="InterPro" id="IPR046357">
    <property type="entry name" value="PPIase_dom_sf"/>
</dbReference>
<reference evidence="10" key="1">
    <citation type="submission" date="2017-06" db="EMBL/GenBank/DDBJ databases">
        <title>Whole genome sequence of Laribacter hongkongensis LHGZ1.</title>
        <authorList>
            <person name="Chen D."/>
            <person name="Wu H."/>
            <person name="Chen J."/>
        </authorList>
    </citation>
    <scope>NUCLEOTIDE SEQUENCE [LARGE SCALE GENOMIC DNA]</scope>
    <source>
        <strain evidence="10">LHGZ1</strain>
    </source>
</reference>
<evidence type="ECO:0000313" key="10">
    <source>
        <dbReference type="Proteomes" id="UP000197424"/>
    </source>
</evidence>
<dbReference type="Gene3D" id="3.10.50.40">
    <property type="match status" value="1"/>
</dbReference>
<protein>
    <recommendedName>
        <fullName evidence="3">peptidylprolyl isomerase</fullName>
        <ecNumber evidence="3">5.2.1.8</ecNumber>
    </recommendedName>
</protein>
<keyword evidence="4 6" id="KW-0697">Rotamase</keyword>
<comment type="similarity">
    <text evidence="2">Belongs to the PpiC/parvulin rotamase family.</text>
</comment>
<evidence type="ECO:0000256" key="6">
    <source>
        <dbReference type="PROSITE-ProRule" id="PRU00278"/>
    </source>
</evidence>
<dbReference type="InterPro" id="IPR000297">
    <property type="entry name" value="PPIase_PpiC"/>
</dbReference>
<dbReference type="SUPFAM" id="SSF109998">
    <property type="entry name" value="Triger factor/SurA peptide-binding domain-like"/>
    <property type="match status" value="1"/>
</dbReference>
<dbReference type="PROSITE" id="PS01096">
    <property type="entry name" value="PPIC_PPIASE_1"/>
    <property type="match status" value="1"/>
</dbReference>
<proteinExistence type="inferred from homology"/>
<dbReference type="PANTHER" id="PTHR47245:SF2">
    <property type="entry name" value="PEPTIDYL-PROLYL CIS-TRANS ISOMERASE HP_0175-RELATED"/>
    <property type="match status" value="1"/>
</dbReference>
<name>A0A248LJM3_9NEIS</name>
<evidence type="ECO:0000256" key="5">
    <source>
        <dbReference type="ARBA" id="ARBA00023235"/>
    </source>
</evidence>
<evidence type="ECO:0000256" key="4">
    <source>
        <dbReference type="ARBA" id="ARBA00023110"/>
    </source>
</evidence>
<dbReference type="SUPFAM" id="SSF54534">
    <property type="entry name" value="FKBP-like"/>
    <property type="match status" value="1"/>
</dbReference>
<feature type="domain" description="PpiC" evidence="8">
    <location>
        <begin position="127"/>
        <end position="218"/>
    </location>
</feature>
<evidence type="ECO:0000313" key="9">
    <source>
        <dbReference type="EMBL" id="ASJ24709.1"/>
    </source>
</evidence>
<organism evidence="9 10">
    <name type="scientific">Laribacter hongkongensis</name>
    <dbReference type="NCBI Taxonomy" id="168471"/>
    <lineage>
        <taxon>Bacteria</taxon>
        <taxon>Pseudomonadati</taxon>
        <taxon>Pseudomonadota</taxon>
        <taxon>Betaproteobacteria</taxon>
        <taxon>Neisseriales</taxon>
        <taxon>Aquaspirillaceae</taxon>
        <taxon>Laribacter</taxon>
    </lineage>
</organism>
<dbReference type="GO" id="GO:0003755">
    <property type="term" value="F:peptidyl-prolyl cis-trans isomerase activity"/>
    <property type="evidence" value="ECO:0007669"/>
    <property type="project" value="UniProtKB-KW"/>
</dbReference>
<evidence type="ECO:0000256" key="3">
    <source>
        <dbReference type="ARBA" id="ARBA00013194"/>
    </source>
</evidence>
<dbReference type="EC" id="5.2.1.8" evidence="3"/>
<dbReference type="InterPro" id="IPR027304">
    <property type="entry name" value="Trigger_fact/SurA_dom_sf"/>
</dbReference>
<dbReference type="Proteomes" id="UP000197424">
    <property type="component" value="Chromosome"/>
</dbReference>
<feature type="signal peptide" evidence="7">
    <location>
        <begin position="1"/>
        <end position="20"/>
    </location>
</feature>